<evidence type="ECO:0000313" key="8">
    <source>
        <dbReference type="EMBL" id="KAJ9641162.1"/>
    </source>
</evidence>
<dbReference type="GO" id="GO:0033946">
    <property type="term" value="F:xyloglucan-specific endo-beta-1,4-glucanase activity"/>
    <property type="evidence" value="ECO:0007669"/>
    <property type="project" value="UniProtKB-EC"/>
</dbReference>
<dbReference type="AlphaFoldDB" id="A0AA38YBT7"/>
<evidence type="ECO:0000256" key="5">
    <source>
        <dbReference type="ARBA" id="ARBA00043018"/>
    </source>
</evidence>
<dbReference type="InterPro" id="IPR013319">
    <property type="entry name" value="GH11/12"/>
</dbReference>
<dbReference type="PANTHER" id="PTHR34002:SF9">
    <property type="entry name" value="XYLOGLUCAN-SPECIFIC ENDO-BETA-1,4-GLUCANASE A"/>
    <property type="match status" value="1"/>
</dbReference>
<evidence type="ECO:0000256" key="1">
    <source>
        <dbReference type="ARBA" id="ARBA00005519"/>
    </source>
</evidence>
<keyword evidence="6" id="KW-0624">Polysaccharide degradation</keyword>
<comment type="catalytic activity">
    <reaction evidence="2">
        <text>xyloglucan + H2O = xyloglucan oligosaccharides.</text>
        <dbReference type="EC" id="3.2.1.151"/>
    </reaction>
</comment>
<evidence type="ECO:0000256" key="2">
    <source>
        <dbReference type="ARBA" id="ARBA00037012"/>
    </source>
</evidence>
<evidence type="ECO:0000256" key="6">
    <source>
        <dbReference type="RuleBase" id="RU361163"/>
    </source>
</evidence>
<dbReference type="GO" id="GO:0000272">
    <property type="term" value="P:polysaccharide catabolic process"/>
    <property type="evidence" value="ECO:0007669"/>
    <property type="project" value="UniProtKB-KW"/>
</dbReference>
<dbReference type="InterPro" id="IPR013320">
    <property type="entry name" value="ConA-like_dom_sf"/>
</dbReference>
<dbReference type="PANTHER" id="PTHR34002">
    <property type="entry name" value="BLR1656 PROTEIN"/>
    <property type="match status" value="1"/>
</dbReference>
<evidence type="ECO:0000256" key="3">
    <source>
        <dbReference type="ARBA" id="ARBA00038882"/>
    </source>
</evidence>
<keyword evidence="9" id="KW-1185">Reference proteome</keyword>
<organism evidence="8 9">
    <name type="scientific">Knufia peltigerae</name>
    <dbReference type="NCBI Taxonomy" id="1002370"/>
    <lineage>
        <taxon>Eukaryota</taxon>
        <taxon>Fungi</taxon>
        <taxon>Dikarya</taxon>
        <taxon>Ascomycota</taxon>
        <taxon>Pezizomycotina</taxon>
        <taxon>Eurotiomycetes</taxon>
        <taxon>Chaetothyriomycetidae</taxon>
        <taxon>Chaetothyriales</taxon>
        <taxon>Trichomeriaceae</taxon>
        <taxon>Knufia</taxon>
    </lineage>
</organism>
<dbReference type="GO" id="GO:0008810">
    <property type="term" value="F:cellulase activity"/>
    <property type="evidence" value="ECO:0007669"/>
    <property type="project" value="InterPro"/>
</dbReference>
<dbReference type="Proteomes" id="UP001172681">
    <property type="component" value="Unassembled WGS sequence"/>
</dbReference>
<keyword evidence="6" id="KW-0326">Glycosidase</keyword>
<evidence type="ECO:0000313" key="9">
    <source>
        <dbReference type="Proteomes" id="UP001172681"/>
    </source>
</evidence>
<feature type="transmembrane region" description="Helical" evidence="7">
    <location>
        <begin position="6"/>
        <end position="26"/>
    </location>
</feature>
<sequence length="327" mass="35114">MGAKSLISYGFLILPVAVTLGVLLGLQSYRVSRGFAPPFVSNKVTHKQYCQLSFGISPETSGQQYTLNPNQWGVTDATTSGGLCMNVSLPSHRVHACGVGLTEEQVTSFDNGSYPTRTSAPEWSITWQFPQGPPTQPVHAFPNIQIDPSNNVLPVEISTVAAINISTEWHYGVGSVVPTSTDGTELTSIELNANVAIDMFIDSNQHAATSTKDAKYEVMIWLADFGASTQPIGLEQGSRKTVVIGGTTFDLYFGVNGLQQTVLTWVASGMVQSISADFKPLLEDLTSVGGPSTTDYLGYLAFGSEALWSSQNVTFSNPTLNMDIVTR</sequence>
<reference evidence="8" key="1">
    <citation type="submission" date="2022-10" db="EMBL/GenBank/DDBJ databases">
        <title>Culturing micro-colonial fungi from biological soil crusts in the Mojave desert and describing Neophaeococcomyces mojavensis, and introducing the new genera and species Taxawa tesnikishii.</title>
        <authorList>
            <person name="Kurbessoian T."/>
            <person name="Stajich J.E."/>
        </authorList>
    </citation>
    <scope>NUCLEOTIDE SEQUENCE</scope>
    <source>
        <strain evidence="8">TK_35</strain>
    </source>
</reference>
<dbReference type="SUPFAM" id="SSF49899">
    <property type="entry name" value="Concanavalin A-like lectins/glucanases"/>
    <property type="match status" value="1"/>
</dbReference>
<gene>
    <name evidence="8" type="ORF">H2204_002840</name>
</gene>
<comment type="caution">
    <text evidence="8">The sequence shown here is derived from an EMBL/GenBank/DDBJ whole genome shotgun (WGS) entry which is preliminary data.</text>
</comment>
<dbReference type="EMBL" id="JAPDRN010000012">
    <property type="protein sequence ID" value="KAJ9641162.1"/>
    <property type="molecule type" value="Genomic_DNA"/>
</dbReference>
<evidence type="ECO:0000256" key="7">
    <source>
        <dbReference type="SAM" id="Phobius"/>
    </source>
</evidence>
<accession>A0AA38YBT7</accession>
<name>A0AA38YBT7_9EURO</name>
<keyword evidence="6" id="KW-0119">Carbohydrate metabolism</keyword>
<keyword evidence="7" id="KW-0472">Membrane</keyword>
<evidence type="ECO:0000256" key="4">
    <source>
        <dbReference type="ARBA" id="ARBA00041304"/>
    </source>
</evidence>
<comment type="similarity">
    <text evidence="1 6">Belongs to the glycosyl hydrolase 12 (cellulase H) family.</text>
</comment>
<keyword evidence="6" id="KW-0378">Hydrolase</keyword>
<dbReference type="InterPro" id="IPR002594">
    <property type="entry name" value="GH12"/>
</dbReference>
<keyword evidence="7" id="KW-1133">Transmembrane helix</keyword>
<keyword evidence="7" id="KW-0812">Transmembrane</keyword>
<proteinExistence type="inferred from homology"/>
<dbReference type="Pfam" id="PF01670">
    <property type="entry name" value="Glyco_hydro_12"/>
    <property type="match status" value="1"/>
</dbReference>
<dbReference type="EC" id="3.2.1.151" evidence="3"/>
<dbReference type="Gene3D" id="2.60.120.180">
    <property type="match status" value="1"/>
</dbReference>
<protein>
    <recommendedName>
        <fullName evidence="3">xyloglucan-specific endo-beta-1,4-glucanase</fullName>
        <ecNumber evidence="3">3.2.1.151</ecNumber>
    </recommendedName>
    <alternativeName>
        <fullName evidence="4">Xyloglucanase A</fullName>
    </alternativeName>
    <alternativeName>
        <fullName evidence="5">Xyloglucanendohydrolase A</fullName>
    </alternativeName>
</protein>